<feature type="compositionally biased region" description="Basic and acidic residues" evidence="1">
    <location>
        <begin position="36"/>
        <end position="60"/>
    </location>
</feature>
<evidence type="ECO:0000313" key="2">
    <source>
        <dbReference type="EMBL" id="KAF7129584.1"/>
    </source>
</evidence>
<accession>A0A834GCY7</accession>
<feature type="region of interest" description="Disordered" evidence="1">
    <location>
        <begin position="1"/>
        <end position="88"/>
    </location>
</feature>
<organism evidence="2 3">
    <name type="scientific">Rhododendron simsii</name>
    <name type="common">Sims's rhododendron</name>
    <dbReference type="NCBI Taxonomy" id="118357"/>
    <lineage>
        <taxon>Eukaryota</taxon>
        <taxon>Viridiplantae</taxon>
        <taxon>Streptophyta</taxon>
        <taxon>Embryophyta</taxon>
        <taxon>Tracheophyta</taxon>
        <taxon>Spermatophyta</taxon>
        <taxon>Magnoliopsida</taxon>
        <taxon>eudicotyledons</taxon>
        <taxon>Gunneridae</taxon>
        <taxon>Pentapetalae</taxon>
        <taxon>asterids</taxon>
        <taxon>Ericales</taxon>
        <taxon>Ericaceae</taxon>
        <taxon>Ericoideae</taxon>
        <taxon>Rhodoreae</taxon>
        <taxon>Rhododendron</taxon>
    </lineage>
</organism>
<dbReference type="Proteomes" id="UP000626092">
    <property type="component" value="Unassembled WGS sequence"/>
</dbReference>
<gene>
    <name evidence="2" type="ORF">RHSIM_Rhsim10G0131000</name>
</gene>
<name>A0A834GCY7_RHOSS</name>
<sequence>MAKTDRRSSNGVIRTEYARSQKRNSDHRSVLPSTCRKFDEEQRQSGEGRRSCGEGQRELRWLGQRQATSKQYRSTSEQYGSTSDDVGTVSYAEVASGNGEGYLP</sequence>
<feature type="compositionally biased region" description="Polar residues" evidence="1">
    <location>
        <begin position="65"/>
        <end position="85"/>
    </location>
</feature>
<keyword evidence="3" id="KW-1185">Reference proteome</keyword>
<proteinExistence type="predicted"/>
<reference evidence="2" key="1">
    <citation type="submission" date="2019-11" db="EMBL/GenBank/DDBJ databases">
        <authorList>
            <person name="Liu Y."/>
            <person name="Hou J."/>
            <person name="Li T.-Q."/>
            <person name="Guan C.-H."/>
            <person name="Wu X."/>
            <person name="Wu H.-Z."/>
            <person name="Ling F."/>
            <person name="Zhang R."/>
            <person name="Shi X.-G."/>
            <person name="Ren J.-P."/>
            <person name="Chen E.-F."/>
            <person name="Sun J.-M."/>
        </authorList>
    </citation>
    <scope>NUCLEOTIDE SEQUENCE</scope>
    <source>
        <strain evidence="2">Adult_tree_wgs_1</strain>
        <tissue evidence="2">Leaves</tissue>
    </source>
</reference>
<dbReference type="AlphaFoldDB" id="A0A834GCY7"/>
<protein>
    <submittedName>
        <fullName evidence="2">Uncharacterized protein</fullName>
    </submittedName>
</protein>
<feature type="compositionally biased region" description="Basic and acidic residues" evidence="1">
    <location>
        <begin position="16"/>
        <end position="29"/>
    </location>
</feature>
<dbReference type="EMBL" id="WJXA01000010">
    <property type="protein sequence ID" value="KAF7129584.1"/>
    <property type="molecule type" value="Genomic_DNA"/>
</dbReference>
<evidence type="ECO:0000256" key="1">
    <source>
        <dbReference type="SAM" id="MobiDB-lite"/>
    </source>
</evidence>
<evidence type="ECO:0000313" key="3">
    <source>
        <dbReference type="Proteomes" id="UP000626092"/>
    </source>
</evidence>
<comment type="caution">
    <text evidence="2">The sequence shown here is derived from an EMBL/GenBank/DDBJ whole genome shotgun (WGS) entry which is preliminary data.</text>
</comment>
<dbReference type="OrthoDB" id="10589680at2759"/>